<dbReference type="GO" id="GO:0016791">
    <property type="term" value="F:phosphatase activity"/>
    <property type="evidence" value="ECO:0007669"/>
    <property type="project" value="TreeGrafter"/>
</dbReference>
<dbReference type="EMBL" id="QHHU01000014">
    <property type="protein sequence ID" value="RSM46016.1"/>
    <property type="molecule type" value="Genomic_DNA"/>
</dbReference>
<dbReference type="SUPFAM" id="SSF55874">
    <property type="entry name" value="ATPase domain of HSP90 chaperone/DNA topoisomerase II/histidine kinase"/>
    <property type="match status" value="1"/>
</dbReference>
<dbReference type="InterPro" id="IPR036457">
    <property type="entry name" value="PPM-type-like_dom_sf"/>
</dbReference>
<name>A0A428WSF7_AMYBA</name>
<organism evidence="4 5">
    <name type="scientific">Amycolatopsis balhimycina DSM 5908</name>
    <dbReference type="NCBI Taxonomy" id="1081091"/>
    <lineage>
        <taxon>Bacteria</taxon>
        <taxon>Bacillati</taxon>
        <taxon>Actinomycetota</taxon>
        <taxon>Actinomycetes</taxon>
        <taxon>Pseudonocardiales</taxon>
        <taxon>Pseudonocardiaceae</taxon>
        <taxon>Amycolatopsis</taxon>
    </lineage>
</organism>
<evidence type="ECO:0000313" key="4">
    <source>
        <dbReference type="EMBL" id="RSM46016.1"/>
    </source>
</evidence>
<evidence type="ECO:0000256" key="1">
    <source>
        <dbReference type="ARBA" id="ARBA00022801"/>
    </source>
</evidence>
<keyword evidence="5" id="KW-1185">Reference proteome</keyword>
<dbReference type="Gene3D" id="3.30.565.10">
    <property type="entry name" value="Histidine kinase-like ATPase, C-terminal domain"/>
    <property type="match status" value="1"/>
</dbReference>
<dbReference type="Gene3D" id="3.60.40.10">
    <property type="entry name" value="PPM-type phosphatase domain"/>
    <property type="match status" value="1"/>
</dbReference>
<dbReference type="InterPro" id="IPR003018">
    <property type="entry name" value="GAF"/>
</dbReference>
<dbReference type="InterPro" id="IPR003594">
    <property type="entry name" value="HATPase_dom"/>
</dbReference>
<evidence type="ECO:0000259" key="2">
    <source>
        <dbReference type="SMART" id="SM00065"/>
    </source>
</evidence>
<dbReference type="Proteomes" id="UP000286716">
    <property type="component" value="Unassembled WGS sequence"/>
</dbReference>
<dbReference type="SUPFAM" id="SSF81606">
    <property type="entry name" value="PP2C-like"/>
    <property type="match status" value="1"/>
</dbReference>
<dbReference type="PROSITE" id="PS00387">
    <property type="entry name" value="PPASE"/>
    <property type="match status" value="1"/>
</dbReference>
<dbReference type="Pfam" id="PF13581">
    <property type="entry name" value="HATPase_c_2"/>
    <property type="match status" value="1"/>
</dbReference>
<dbReference type="Pfam" id="PF13185">
    <property type="entry name" value="GAF_2"/>
    <property type="match status" value="1"/>
</dbReference>
<dbReference type="SUPFAM" id="SSF55781">
    <property type="entry name" value="GAF domain-like"/>
    <property type="match status" value="1"/>
</dbReference>
<dbReference type="InterPro" id="IPR001932">
    <property type="entry name" value="PPM-type_phosphatase-like_dom"/>
</dbReference>
<dbReference type="PANTHER" id="PTHR43156">
    <property type="entry name" value="STAGE II SPORULATION PROTEIN E-RELATED"/>
    <property type="match status" value="1"/>
</dbReference>
<feature type="domain" description="PPM-type phosphatase" evidence="3">
    <location>
        <begin position="313"/>
        <end position="523"/>
    </location>
</feature>
<reference evidence="4 5" key="1">
    <citation type="submission" date="2018-05" db="EMBL/GenBank/DDBJ databases">
        <title>Evolution of GPA BGCs.</title>
        <authorList>
            <person name="Waglechner N."/>
            <person name="Wright G.D."/>
        </authorList>
    </citation>
    <scope>NUCLEOTIDE SEQUENCE [LARGE SCALE GENOMIC DNA]</scope>
    <source>
        <strain evidence="4 5">DSM 5908</strain>
    </source>
</reference>
<evidence type="ECO:0000313" key="5">
    <source>
        <dbReference type="Proteomes" id="UP000286716"/>
    </source>
</evidence>
<dbReference type="Pfam" id="PF07228">
    <property type="entry name" value="SpoIIE"/>
    <property type="match status" value="1"/>
</dbReference>
<dbReference type="Gene3D" id="3.30.450.40">
    <property type="match status" value="1"/>
</dbReference>
<dbReference type="InterPro" id="IPR029016">
    <property type="entry name" value="GAF-like_dom_sf"/>
</dbReference>
<sequence length="656" mass="70545">MTGHSGFDELIDALRGAFVGRDGDPLDVGTHQLDDAQLHRLMDGDPDDGLAVVVPGTAVLEELLPGVPVSAAVGVVSRGQGVLMFATDPVGHRHRTLVEGAGLVTGPVAGLVRELRAEASVLDLVHSVGRELTAQLDRDRMVQNATDAATKATGAAFGAFFYNLVDELGESYTGYTISGVPREAFSRFPMPRNNEVFAPTFDGAGTFRSADITQDTRFGRNAPYYGMPEGHLPVCSYLAVPVISPTTEEVLGGFFFGHPQPDRFTARHEFLAEGIARYAAIALDNARLYERERTLVTELSRSMLPDVPEVAGADVVTRYLPAATGSKIGGDWFDVIPLTSGATAFVIGDVVGHGVTAATIMGQVRIAIRSYALLELRPSEVLRNVSQLTAGLAEAGFVTCFYAVHDPGRRILTYANAGHLPAILVEPQGETHQIGEALAQPLGVGAEFPERTTPFPPGVDLVLYTDGLVESRTRDLTVGIEWLLEGIGRVLGAADLETAWDELISELTLGRHDDDIALIHVHRRVDPPAAEFHQRADATVDQLAGLRSGLTRWAAGLGMSVERHEDLVLASYEAMSNSVEHAYRDHPRPGGLEVHGERHRGEVTVTVTDYGTWKAPDVTDTLRGRGHLLIDALADHTSTIHRDNGTTVTLTWTLPG</sequence>
<feature type="domain" description="GAF" evidence="2">
    <location>
        <begin position="137"/>
        <end position="293"/>
    </location>
</feature>
<keyword evidence="1" id="KW-0378">Hydrolase</keyword>
<dbReference type="OrthoDB" id="118142at2"/>
<dbReference type="SMART" id="SM00065">
    <property type="entry name" value="GAF"/>
    <property type="match status" value="1"/>
</dbReference>
<dbReference type="CDD" id="cd16936">
    <property type="entry name" value="HATPase_RsbW-like"/>
    <property type="match status" value="1"/>
</dbReference>
<comment type="caution">
    <text evidence="4">The sequence shown here is derived from an EMBL/GenBank/DDBJ whole genome shotgun (WGS) entry which is preliminary data.</text>
</comment>
<dbReference type="AlphaFoldDB" id="A0A428WSF7"/>
<accession>A0A428WSF7</accession>
<dbReference type="PANTHER" id="PTHR43156:SF2">
    <property type="entry name" value="STAGE II SPORULATION PROTEIN E"/>
    <property type="match status" value="1"/>
</dbReference>
<dbReference type="InterPro" id="IPR052016">
    <property type="entry name" value="Bact_Sigma-Reg"/>
</dbReference>
<gene>
    <name evidence="4" type="ORF">DMA12_12065</name>
</gene>
<evidence type="ECO:0000259" key="3">
    <source>
        <dbReference type="SMART" id="SM00331"/>
    </source>
</evidence>
<protein>
    <submittedName>
        <fullName evidence="4">Diguanylate phosphodiesterase</fullName>
    </submittedName>
</protein>
<dbReference type="SMART" id="SM00331">
    <property type="entry name" value="PP2C_SIG"/>
    <property type="match status" value="1"/>
</dbReference>
<dbReference type="InterPro" id="IPR036890">
    <property type="entry name" value="HATPase_C_sf"/>
</dbReference>
<dbReference type="RefSeq" id="WP_020643920.1">
    <property type="nucleotide sequence ID" value="NZ_QHHU01000014.1"/>
</dbReference>
<proteinExistence type="predicted"/>